<reference evidence="2" key="2">
    <citation type="submission" date="2022-07" db="EMBL/GenBank/DDBJ databases">
        <authorList>
            <person name="Goncalves M.F.M."/>
            <person name="Hilario S."/>
            <person name="Van De Peer Y."/>
            <person name="Esteves A.C."/>
            <person name="Alves A."/>
        </authorList>
    </citation>
    <scope>NUCLEOTIDE SEQUENCE</scope>
    <source>
        <strain evidence="2">MUM 19.33</strain>
    </source>
</reference>
<organism evidence="2 3">
    <name type="scientific">Emericellopsis cladophorae</name>
    <dbReference type="NCBI Taxonomy" id="2686198"/>
    <lineage>
        <taxon>Eukaryota</taxon>
        <taxon>Fungi</taxon>
        <taxon>Dikarya</taxon>
        <taxon>Ascomycota</taxon>
        <taxon>Pezizomycotina</taxon>
        <taxon>Sordariomycetes</taxon>
        <taxon>Hypocreomycetidae</taxon>
        <taxon>Hypocreales</taxon>
        <taxon>Bionectriaceae</taxon>
        <taxon>Emericellopsis</taxon>
    </lineage>
</organism>
<dbReference type="EMBL" id="JAGIXG020000040">
    <property type="protein sequence ID" value="KAI6779863.1"/>
    <property type="molecule type" value="Genomic_DNA"/>
</dbReference>
<dbReference type="RefSeq" id="XP_051360719.1">
    <property type="nucleotide sequence ID" value="XM_051508106.1"/>
</dbReference>
<evidence type="ECO:0000313" key="2">
    <source>
        <dbReference type="EMBL" id="KAI6779863.1"/>
    </source>
</evidence>
<evidence type="ECO:0000256" key="1">
    <source>
        <dbReference type="SAM" id="MobiDB-lite"/>
    </source>
</evidence>
<comment type="caution">
    <text evidence="2">The sequence shown here is derived from an EMBL/GenBank/DDBJ whole genome shotgun (WGS) entry which is preliminary data.</text>
</comment>
<accession>A0A9P9XXU7</accession>
<gene>
    <name evidence="2" type="ORF">J7T54_001951</name>
</gene>
<proteinExistence type="predicted"/>
<feature type="region of interest" description="Disordered" evidence="1">
    <location>
        <begin position="71"/>
        <end position="97"/>
    </location>
</feature>
<dbReference type="Proteomes" id="UP001055219">
    <property type="component" value="Unassembled WGS sequence"/>
</dbReference>
<dbReference type="GeneID" id="75828467"/>
<evidence type="ECO:0000313" key="3">
    <source>
        <dbReference type="Proteomes" id="UP001055219"/>
    </source>
</evidence>
<reference evidence="2" key="1">
    <citation type="journal article" date="2021" name="J Fungi (Basel)">
        <title>Genomic and Metabolomic Analyses of the Marine Fungus Emericellopsis cladophorae: Insights into Saltwater Adaptability Mechanisms and Its Biosynthetic Potential.</title>
        <authorList>
            <person name="Goncalves M.F.M."/>
            <person name="Hilario S."/>
            <person name="Van de Peer Y."/>
            <person name="Esteves A.C."/>
            <person name="Alves A."/>
        </authorList>
    </citation>
    <scope>NUCLEOTIDE SEQUENCE</scope>
    <source>
        <strain evidence="2">MUM 19.33</strain>
    </source>
</reference>
<keyword evidence="3" id="KW-1185">Reference proteome</keyword>
<dbReference type="OrthoDB" id="360540at2759"/>
<dbReference type="AlphaFoldDB" id="A0A9P9XXU7"/>
<sequence>MDVLVTPPSSDYGEWKAQIIEFNGLGAHRNTGSDLFHWVTDHDILCGKPPGVTVRSADDWEEGTMENIVNREKKVRGDTEHEDTESNQPPPEALPEATEPDWLVLEYKLPSIWYSCWWRMLTRFGGVIGRQRIIASGRTEVASDLIMRDTFAVEQRSEPMVLKFKSLGSPLKFDAGLNPLALETGDLLL</sequence>
<name>A0A9P9XXU7_9HYPO</name>
<protein>
    <submittedName>
        <fullName evidence="2">Uncharacterized protein</fullName>
    </submittedName>
</protein>